<feature type="domain" description="DUF3492" evidence="3">
    <location>
        <begin position="2231"/>
        <end position="2522"/>
    </location>
</feature>
<feature type="transmembrane region" description="Helical" evidence="2">
    <location>
        <begin position="1370"/>
        <end position="1390"/>
    </location>
</feature>
<feature type="transmembrane region" description="Helical" evidence="2">
    <location>
        <begin position="1402"/>
        <end position="1420"/>
    </location>
</feature>
<keyword evidence="2" id="KW-1133">Transmembrane helix</keyword>
<feature type="transmembrane region" description="Helical" evidence="2">
    <location>
        <begin position="928"/>
        <end position="950"/>
    </location>
</feature>
<name>A0A8H5JYE3_9HYPO</name>
<feature type="transmembrane region" description="Helical" evidence="2">
    <location>
        <begin position="1786"/>
        <end position="1809"/>
    </location>
</feature>
<dbReference type="SUPFAM" id="SSF53756">
    <property type="entry name" value="UDP-Glycosyltransferase/glycogen phosphorylase"/>
    <property type="match status" value="1"/>
</dbReference>
<keyword evidence="4" id="KW-0808">Transferase</keyword>
<keyword evidence="2" id="KW-0472">Membrane</keyword>
<dbReference type="EMBL" id="JAAOAO010000113">
    <property type="protein sequence ID" value="KAF5562355.1"/>
    <property type="molecule type" value="Genomic_DNA"/>
</dbReference>
<feature type="transmembrane region" description="Helical" evidence="2">
    <location>
        <begin position="1252"/>
        <end position="1272"/>
    </location>
</feature>
<feature type="transmembrane region" description="Helical" evidence="2">
    <location>
        <begin position="884"/>
        <end position="908"/>
    </location>
</feature>
<dbReference type="Pfam" id="PF11997">
    <property type="entry name" value="DUF3492"/>
    <property type="match status" value="1"/>
</dbReference>
<feature type="transmembrane region" description="Helical" evidence="2">
    <location>
        <begin position="40"/>
        <end position="66"/>
    </location>
</feature>
<dbReference type="Proteomes" id="UP000574317">
    <property type="component" value="Unassembled WGS sequence"/>
</dbReference>
<accession>A0A8H5JYE3</accession>
<feature type="transmembrane region" description="Helical" evidence="2">
    <location>
        <begin position="1054"/>
        <end position="1071"/>
    </location>
</feature>
<dbReference type="Gene3D" id="3.40.50.2000">
    <property type="entry name" value="Glycogen Phosphorylase B"/>
    <property type="match status" value="1"/>
</dbReference>
<protein>
    <submittedName>
        <fullName evidence="4">Glycosyl transferase</fullName>
    </submittedName>
</protein>
<evidence type="ECO:0000256" key="2">
    <source>
        <dbReference type="SAM" id="Phobius"/>
    </source>
</evidence>
<keyword evidence="5" id="KW-1185">Reference proteome</keyword>
<dbReference type="PANTHER" id="PTHR12526">
    <property type="entry name" value="GLYCOSYLTRANSFERASE"/>
    <property type="match status" value="1"/>
</dbReference>
<dbReference type="PANTHER" id="PTHR12526:SF630">
    <property type="entry name" value="GLYCOSYLTRANSFERASE"/>
    <property type="match status" value="1"/>
</dbReference>
<sequence>MASFIQPGAQDPDRDACKDSSRFQIYCNTLIPSASMFRNLYQLVGLTMGATCIVVPLLLYLIYLYFRRHPSTAHDYNKDTASFGEKRRHLQTERKPEGSTESACTSSRKLEAPSFGYIRSFHVIPNMRGACESQKLSKDYDLVVISLTINGCPRHSSQDIRSLDPCLSHDQITAKLKLAYICMEDLRHYALEKSDTPETAQYLASIQNQNKLQGFALQCTNTRTLDKTDTLLQCLASLQVPVVLLCQHDCEAIDHLDLSLTSGIILENACILPDGERRDYFKARRLRDVMERCRVQRDKRPSFFVGFCDGWEMRPKASVVRRAAKIAEHFGAIMEHGPAHPAMDVQDDGFESPSKAISAFEYLRLPEMVEMQRRWTLGERKTKVLNDGNNSQILPFSLDSLDLVVPTASALLEHFDISPKEQPTLEETIITNQTTGRARQGPKRTSLWGHGVGNIPFSSRGCFPLTCEPTDAHFNTIVKSQDHLRELGMLEAVEGHAEQKLLESIRSLMPYTKHQTAIQELIDGLFSQRIHVFRGLKTGFRIPRADVSFWGVSKDRYESEAAGLVDIYISLVSPDDSAVILHTWLAHKGISRQQRFEEELEFENSRSSNRSFQVPVTIRESIHRATYAELLSLTQGLRVSEVNHPIAEATDALCRSALIDDTTRAAWRRRCALAAIDDSLSVREMLEQRLIYLMGQGADRLPTLDNLCSLHDEITDVVEDALLLGDRHTLQSLIQTLQSSYGVSRPQNESIFVDINAELFALITFTVFRRAAFEDVYMETTDRCPLFLGQPDQAAVFSELWILGSQCEIYFDLLPRDIGHVIYTRYCCFLESDPPNADYRRGNEIMTMYPSSDELSCSGDDAISIKHSTKQTIQDALCVWKENLASAGAMSIFCLPAVIDVTMLTFLGRGLFMTAFLDSAHIEVAGHALLASILLTAGITGWVGSVGNFYMAHYAYDNMIYFHVQRMSGGFVLSLAVAICGLVAFSLTKSVSAGFVFAAYMICISTYLNILGVLSTMHLYEAPLTSGRKLILQTLPLLLISPILSTFINGHDLAIYFPVMYAFLIIILYRYRRLCEEWSSWMENIPRCTEKQILDWYTDQLSSGNRREDEPRDDLKGQDIGIETARDAFTAAVTDCSHNNKVASIGNSKPDTLIRCVSKGLPYIEWLLKKTSSQGAPPQKFTTAWFTQLSEAINQKQQVRRGLKEHSAFTLLRLSRHDVGQNLGLFLVALLDRCIILVMSADRPHPNSRSRYGIWLAIVYFCLSAMILDITLQKYWSHRYEVSRDKLAGIGDFERIQCETESRRRTCILKALIDLLTRLLVLFGCTTIFLWLLVESMETTVHYYMNVFGYTCAIIFLFNRCFTTNIGAHVTAIMVSISIGFTLGCVMHALPKTRSFLYKDIIAQNVAALLAALGTSYFAWKDDIQVPVKVPSSTEDFQFIMHKKIGSGNCDDVVIETSSLPTLSCPKIMYNDGSALSEKLTQLLYQSLEDLSCYAQSASWSDEILREAQDTWCNNKIVILLSTTDQFRELGLGKLSSFSYNQYGVLNIVLGSIDESDSKLRSWQPVVSTIACEALLYHLARSEFKLCHQQALEAEHFVYGTDSLSQRVKLEIATSDHRDRNYLALNTETKLMGHLCLGIDVNSKWETTPQVIRELILDRICGDGATTSTKASRWTSAHGINIQNQDFHATLTLEIHRLCKENPGRNTAKSNQKSNSTSISSSSDLELRVVSTEPSQKRSAFRRTFTWIVQACSSVAKWIAIISGGASNVERELFYIMGNFPLKTPLLYLLLLLWHGCWIIRNLWIYWLIIHHKPALANITRLAKKGERRKIKLRRGAIVVEQPRETVTGFVSREDESMVLTVYKGTFSEVPKQQPSAFSAIYDEDSRLRMRIEEGNSRTVKYHYGPDTSSRQPVRMESKDSDIVTIGHYDQHGRVISGSMLFGNEEITFQYFYRNIPYGNSDLLRADYKLAGAQDNNSMSVFWGKPVDPACYDWVPSENVHRITQSLDGKKYVTEYEYQHRRDPSIVCYMLEGETKTVLVKRPQLFSMESRLLQRPRNISFQFEDLLSHHSISQIKQMCRQANHAPTWRTWINPSLWFPRRNRRLYQRVPTWLVRTELWNHWSKTSTLDACTACWVDEIILREEPLLQRYWRARGRGLLEQARQALDDNIDQIASAIDMQIDVSEVSLLAIKTSDLYAMGLGNDANPVTSQPQNCYSDTKDRISVIFNDIGCWPISPGGVSNCRRDLVNGHSTIRNHVIAECANEFGIPRFQIEKNVQSLKLLPLWGLDGNTACHGVIDNLLESEVDDKIASTDLEIDVIGTFVPLLTEFVKGARTKRHSRADLIKYSNVMLSMSKFYETKDYSLTWKSREVERAWIRAWLITYNDPNIANASEYFEMERPSMSDFRDALNLYLAYLFIYTVKVPNDCPRVFQSTHHGMSSLYGMILQYQKDVTFGIWDHAIYWRESCLNISLAQCALPISVQSMLLAGIRMASRLAYLHADVIIPCASVFNPMWEIEMGTDGGTMANKNMFERKIDPIVNGISNMDAFEPADKVRTDKPTVVMLSNVQFIKGVKIAIQAADIIINQMGFEDYQLVVYGAKDRQPSYTIEMEKIIADSGLSGKVILAGFGNPKLVLQDAWLFMNSSLSEGLPLAIGEAALAGVPIVATEVGATALVLTDPVQPDQQYGEVVPPNDPMALARAQLSILSMVGPWSKFTSDSQDKPPVLPGEILPEHVGWLTGRFYEKASDRRKLGLLCREVVLQSFHGSRYLREHEQMYWIQWYMSKMRKEEAGECHA</sequence>
<dbReference type="GO" id="GO:0016740">
    <property type="term" value="F:transferase activity"/>
    <property type="evidence" value="ECO:0007669"/>
    <property type="project" value="UniProtKB-KW"/>
</dbReference>
<evidence type="ECO:0000313" key="4">
    <source>
        <dbReference type="EMBL" id="KAF5562355.1"/>
    </source>
</evidence>
<feature type="transmembrane region" description="Helical" evidence="2">
    <location>
        <begin position="1312"/>
        <end position="1334"/>
    </location>
</feature>
<proteinExistence type="predicted"/>
<evidence type="ECO:0000256" key="1">
    <source>
        <dbReference type="SAM" id="MobiDB-lite"/>
    </source>
</evidence>
<dbReference type="InterPro" id="IPR022622">
    <property type="entry name" value="DUF3492"/>
</dbReference>
<gene>
    <name evidence="4" type="ORF">FNAPI_3251</name>
</gene>
<dbReference type="Pfam" id="PF13692">
    <property type="entry name" value="Glyco_trans_1_4"/>
    <property type="match status" value="1"/>
</dbReference>
<feature type="region of interest" description="Disordered" evidence="1">
    <location>
        <begin position="77"/>
        <end position="106"/>
    </location>
</feature>
<evidence type="ECO:0000259" key="3">
    <source>
        <dbReference type="Pfam" id="PF11997"/>
    </source>
</evidence>
<feature type="transmembrane region" description="Helical" evidence="2">
    <location>
        <begin position="1223"/>
        <end position="1240"/>
    </location>
</feature>
<comment type="caution">
    <text evidence="4">The sequence shown here is derived from an EMBL/GenBank/DDBJ whole genome shotgun (WGS) entry which is preliminary data.</text>
</comment>
<evidence type="ECO:0000313" key="5">
    <source>
        <dbReference type="Proteomes" id="UP000574317"/>
    </source>
</evidence>
<organism evidence="4 5">
    <name type="scientific">Fusarium napiforme</name>
    <dbReference type="NCBI Taxonomy" id="42672"/>
    <lineage>
        <taxon>Eukaryota</taxon>
        <taxon>Fungi</taxon>
        <taxon>Dikarya</taxon>
        <taxon>Ascomycota</taxon>
        <taxon>Pezizomycotina</taxon>
        <taxon>Sordariomycetes</taxon>
        <taxon>Hypocreomycetidae</taxon>
        <taxon>Hypocreales</taxon>
        <taxon>Nectriaceae</taxon>
        <taxon>Fusarium</taxon>
        <taxon>Fusarium fujikuroi species complex</taxon>
    </lineage>
</organism>
<keyword evidence="2" id="KW-0812">Transmembrane</keyword>
<feature type="transmembrane region" description="Helical" evidence="2">
    <location>
        <begin position="1340"/>
        <end position="1358"/>
    </location>
</feature>
<feature type="transmembrane region" description="Helical" evidence="2">
    <location>
        <begin position="971"/>
        <end position="988"/>
    </location>
</feature>
<reference evidence="4 5" key="1">
    <citation type="submission" date="2020-05" db="EMBL/GenBank/DDBJ databases">
        <title>Identification and distribution of gene clusters putatively required for synthesis of sphingolipid metabolism inhibitors in phylogenetically diverse species of the filamentous fungus Fusarium.</title>
        <authorList>
            <person name="Kim H.-S."/>
            <person name="Busman M."/>
            <person name="Brown D.W."/>
            <person name="Divon H."/>
            <person name="Uhlig S."/>
            <person name="Proctor R.H."/>
        </authorList>
    </citation>
    <scope>NUCLEOTIDE SEQUENCE [LARGE SCALE GENOMIC DNA]</scope>
    <source>
        <strain evidence="4 5">NRRL 25196</strain>
    </source>
</reference>
<feature type="transmembrane region" description="Helical" evidence="2">
    <location>
        <begin position="994"/>
        <end position="1018"/>
    </location>
</feature>